<organism evidence="2 3">
    <name type="scientific">Alloprevotella tannerae</name>
    <dbReference type="NCBI Taxonomy" id="76122"/>
    <lineage>
        <taxon>Bacteria</taxon>
        <taxon>Pseudomonadati</taxon>
        <taxon>Bacteroidota</taxon>
        <taxon>Bacteroidia</taxon>
        <taxon>Bacteroidales</taxon>
        <taxon>Prevotellaceae</taxon>
        <taxon>Alloprevotella</taxon>
    </lineage>
</organism>
<evidence type="ECO:0008006" key="4">
    <source>
        <dbReference type="Google" id="ProtNLM"/>
    </source>
</evidence>
<reference evidence="2" key="1">
    <citation type="submission" date="2020-04" db="EMBL/GenBank/DDBJ databases">
        <title>Deep metagenomics examines the oral microbiome during advanced dental caries in children, revealing novel taxa and co-occurrences with host molecules.</title>
        <authorList>
            <person name="Baker J.L."/>
            <person name="Morton J.T."/>
            <person name="Dinis M."/>
            <person name="Alvarez R."/>
            <person name="Tran N.C."/>
            <person name="Knight R."/>
            <person name="Edlund A."/>
        </authorList>
    </citation>
    <scope>NUCLEOTIDE SEQUENCE</scope>
    <source>
        <strain evidence="2">JCVI_34_bin.1</strain>
    </source>
</reference>
<dbReference type="RefSeq" id="WP_303762912.1">
    <property type="nucleotide sequence ID" value="NZ_JABZGR010000003.1"/>
</dbReference>
<dbReference type="Proteomes" id="UP000704068">
    <property type="component" value="Unassembled WGS sequence"/>
</dbReference>
<evidence type="ECO:0000313" key="3">
    <source>
        <dbReference type="Proteomes" id="UP000704068"/>
    </source>
</evidence>
<proteinExistence type="predicted"/>
<dbReference type="EMBL" id="JABZGR010000003">
    <property type="protein sequence ID" value="MBF0969770.1"/>
    <property type="molecule type" value="Genomic_DNA"/>
</dbReference>
<feature type="chain" id="PRO_5037840414" description="WG repeat-containing protein" evidence="1">
    <location>
        <begin position="20"/>
        <end position="563"/>
    </location>
</feature>
<accession>A0A929RV23</accession>
<sequence>MKNLFLVSLLTLFAHCAMAQTPPDGSLNDYGLLSQKAKVVRQAKYNLKKALPVKDEEIIKDKPAGEEVEEIQRKSICAVPETGGAAFSRQTCALATYVVGKDKNLYLFNALGKCYTFSYTKLDADGEGKYTLHTPQAIDMGYNDKSEKIKLYATRLVLAQEGDDWVYVPEFDSSEKFKGDVHFTLTDGVLAQEDEGTNNEVGLPNIIIGLTDSEGQWQGFATSNILIRPFKEEKTEFPEVLEPENFTLAYTDVRGNAKEGNIKVALTETEAYVLCPYTFSGEDNDALWLKGEIKGNNITFKTQYMGIAEDEHAYVFLLPATCSFRTDEEGQKHMQAEKADEIVFSYDKVAKKLVSAPNGLMLINEGGETISPWAAYGEPTIKVYDMTLRKPAAPTIKEVSPYDESDGMSVKFMMETKDVDGKYIMPDYLYYNVYFDTDEKPMTFTEEDYSGLDEDMTDIPYLFEDKQFFYFQGDMHLFYALVENYKKVGVQVLHKIGEEVSRSEIVWANNPSTKITNIDTDAKIVKTTFFDLSGRRRATCEKGIFIKEVTYSNGKKTTTKVVR</sequence>
<protein>
    <recommendedName>
        <fullName evidence="4">WG repeat-containing protein</fullName>
    </recommendedName>
</protein>
<gene>
    <name evidence="2" type="ORF">HXK21_01825</name>
</gene>
<name>A0A929RV23_9BACT</name>
<evidence type="ECO:0000313" key="2">
    <source>
        <dbReference type="EMBL" id="MBF0969770.1"/>
    </source>
</evidence>
<comment type="caution">
    <text evidence="2">The sequence shown here is derived from an EMBL/GenBank/DDBJ whole genome shotgun (WGS) entry which is preliminary data.</text>
</comment>
<dbReference type="AlphaFoldDB" id="A0A929RV23"/>
<evidence type="ECO:0000256" key="1">
    <source>
        <dbReference type="SAM" id="SignalP"/>
    </source>
</evidence>
<feature type="signal peptide" evidence="1">
    <location>
        <begin position="1"/>
        <end position="19"/>
    </location>
</feature>
<keyword evidence="1" id="KW-0732">Signal</keyword>